<reference evidence="3" key="1">
    <citation type="submission" date="2016-10" db="EMBL/GenBank/DDBJ databases">
        <authorList>
            <person name="Varghese N."/>
            <person name="Submissions S."/>
        </authorList>
    </citation>
    <scope>NUCLEOTIDE SEQUENCE [LARGE SCALE GENOMIC DNA]</scope>
    <source>
        <strain evidence="3">IBRC-M 10403</strain>
    </source>
</reference>
<keyword evidence="3" id="KW-1185">Reference proteome</keyword>
<dbReference type="GO" id="GO:0016740">
    <property type="term" value="F:transferase activity"/>
    <property type="evidence" value="ECO:0007669"/>
    <property type="project" value="UniProtKB-KW"/>
</dbReference>
<dbReference type="SUPFAM" id="SSF89796">
    <property type="entry name" value="CoA-transferase family III (CaiB/BaiF)"/>
    <property type="match status" value="2"/>
</dbReference>
<dbReference type="PANTHER" id="PTHR48228:SF4">
    <property type="entry name" value="BLR3030 PROTEIN"/>
    <property type="match status" value="1"/>
</dbReference>
<dbReference type="InterPro" id="IPR050509">
    <property type="entry name" value="CoA-transferase_III"/>
</dbReference>
<evidence type="ECO:0000313" key="3">
    <source>
        <dbReference type="Proteomes" id="UP000199501"/>
    </source>
</evidence>
<sequence length="427" mass="44710">MTAGSAGVELVGDERVMAGPYRVAHAAAWCVGRVTAAAGELLRERGTDPGPVSVDVRHAAEAFRSERHLRVDGAFPGEMWAPLSGDYRAADGWVRLHCNYPHHEAAVRTALGDDVAGEVATLPAAVVVAAVLAAGGAAAALRSPGDWRAHPQGAAVAAEPLVSVERIGDGPARPLPRADRPLAGVRVLELTHVIAGPVCGRTLAAHGADVLHVGAAHLPAVPAAVIDTGFGKRTCHLDLRSPEGRSALSGLLADADVMVQSFRPDSLPGKGFGSNDLPPGKILVSLSAYGHSGPWRTRRGFDSLVQLATGIAHRDGVDQPVPLPAQALDHGTGWLAAYGVLTALRRRAAAGGTWHVRVSLARTAHWLDRLGRVESAEHGKPVDAYLSQMDSPFGTVRHVRFPGTLPGSPPRWDHGPRTPGGDPPAWW</sequence>
<dbReference type="STRING" id="1271860.SAMN05216174_102137"/>
<evidence type="ECO:0000256" key="1">
    <source>
        <dbReference type="SAM" id="MobiDB-lite"/>
    </source>
</evidence>
<dbReference type="EMBL" id="FMZZ01000002">
    <property type="protein sequence ID" value="SDC44142.1"/>
    <property type="molecule type" value="Genomic_DNA"/>
</dbReference>
<dbReference type="InterPro" id="IPR023606">
    <property type="entry name" value="CoA-Trfase_III_dom_1_sf"/>
</dbReference>
<accession>A0A1G6LLG1</accession>
<keyword evidence="2" id="KW-0808">Transferase</keyword>
<dbReference type="PANTHER" id="PTHR48228">
    <property type="entry name" value="SUCCINYL-COA--D-CITRAMALATE COA-TRANSFERASE"/>
    <property type="match status" value="1"/>
</dbReference>
<dbReference type="Proteomes" id="UP000199501">
    <property type="component" value="Unassembled WGS sequence"/>
</dbReference>
<feature type="region of interest" description="Disordered" evidence="1">
    <location>
        <begin position="402"/>
        <end position="427"/>
    </location>
</feature>
<evidence type="ECO:0000313" key="2">
    <source>
        <dbReference type="EMBL" id="SDC44142.1"/>
    </source>
</evidence>
<proteinExistence type="predicted"/>
<gene>
    <name evidence="2" type="ORF">SAMN05216174_102137</name>
</gene>
<dbReference type="AlphaFoldDB" id="A0A1G6LLG1"/>
<organism evidence="2 3">
    <name type="scientific">Actinokineospora iranica</name>
    <dbReference type="NCBI Taxonomy" id="1271860"/>
    <lineage>
        <taxon>Bacteria</taxon>
        <taxon>Bacillati</taxon>
        <taxon>Actinomycetota</taxon>
        <taxon>Actinomycetes</taxon>
        <taxon>Pseudonocardiales</taxon>
        <taxon>Pseudonocardiaceae</taxon>
        <taxon>Actinokineospora</taxon>
    </lineage>
</organism>
<name>A0A1G6LLG1_9PSEU</name>
<protein>
    <submittedName>
        <fullName evidence="2">CoA-transferase family III</fullName>
    </submittedName>
</protein>
<dbReference type="Gene3D" id="3.40.50.10540">
    <property type="entry name" value="Crotonobetainyl-coa:carnitine coa-transferase, domain 1"/>
    <property type="match status" value="1"/>
</dbReference>
<dbReference type="InterPro" id="IPR003673">
    <property type="entry name" value="CoA-Trfase_fam_III"/>
</dbReference>
<dbReference type="Pfam" id="PF02515">
    <property type="entry name" value="CoA_transf_3"/>
    <property type="match status" value="1"/>
</dbReference>